<dbReference type="GO" id="GO:0005739">
    <property type="term" value="C:mitochondrion"/>
    <property type="evidence" value="ECO:0007669"/>
    <property type="project" value="TreeGrafter"/>
</dbReference>
<dbReference type="Proteomes" id="UP000076738">
    <property type="component" value="Unassembled WGS sequence"/>
</dbReference>
<name>A0A167PHI9_CALVF</name>
<keyword evidence="5" id="KW-1185">Reference proteome</keyword>
<accession>A0A167PHI9</accession>
<dbReference type="GO" id="GO:0034553">
    <property type="term" value="P:mitochondrial respiratory chain complex II assembly"/>
    <property type="evidence" value="ECO:0007669"/>
    <property type="project" value="TreeGrafter"/>
</dbReference>
<dbReference type="AlphaFoldDB" id="A0A167PHI9"/>
<gene>
    <name evidence="4" type="ORF">CALVIDRAFT_420370</name>
</gene>
<evidence type="ECO:0000256" key="3">
    <source>
        <dbReference type="SAM" id="MobiDB-lite"/>
    </source>
</evidence>
<evidence type="ECO:0000256" key="1">
    <source>
        <dbReference type="ARBA" id="ARBA00005701"/>
    </source>
</evidence>
<feature type="compositionally biased region" description="Low complexity" evidence="3">
    <location>
        <begin position="72"/>
        <end position="87"/>
    </location>
</feature>
<comment type="similarity">
    <text evidence="1">Belongs to the SDHAF4 family.</text>
</comment>
<dbReference type="PANTHER" id="PTHR28524">
    <property type="entry name" value="SUCCINATE DEHYDROGENASE ASSEMBLY FACTOR 4, MITOCHONDRIAL"/>
    <property type="match status" value="1"/>
</dbReference>
<feature type="compositionally biased region" description="Basic and acidic residues" evidence="3">
    <location>
        <begin position="38"/>
        <end position="47"/>
    </location>
</feature>
<feature type="compositionally biased region" description="Basic and acidic residues" evidence="3">
    <location>
        <begin position="88"/>
        <end position="106"/>
    </location>
</feature>
<evidence type="ECO:0000313" key="5">
    <source>
        <dbReference type="Proteomes" id="UP000076738"/>
    </source>
</evidence>
<dbReference type="STRING" id="1330018.A0A167PHI9"/>
<dbReference type="Pfam" id="PF07896">
    <property type="entry name" value="DUF1674"/>
    <property type="match status" value="1"/>
</dbReference>
<dbReference type="PANTHER" id="PTHR28524:SF3">
    <property type="entry name" value="SUCCINATE DEHYDROGENASE ASSEMBLY FACTOR 4, MITOCHONDRIAL"/>
    <property type="match status" value="1"/>
</dbReference>
<evidence type="ECO:0000256" key="2">
    <source>
        <dbReference type="ARBA" id="ARBA00022170"/>
    </source>
</evidence>
<proteinExistence type="inferred from homology"/>
<feature type="region of interest" description="Disordered" evidence="3">
    <location>
        <begin position="37"/>
        <end position="139"/>
    </location>
</feature>
<sequence>MAHRLLISPFTRPVIPCIVPRIRAALSHQRPIHTALRLRQDHDDRAGDPLFRPSPPPLPAAEQREFEELVRAAAAGQSTPAAATGTGRPEEPLLHPDARRKTRNDFEGDVNPKTGEIGGPKIEPVRHNDWSYGGRVTDF</sequence>
<dbReference type="OrthoDB" id="201362at2759"/>
<evidence type="ECO:0000313" key="4">
    <source>
        <dbReference type="EMBL" id="KZO98798.1"/>
    </source>
</evidence>
<organism evidence="4 5">
    <name type="scientific">Calocera viscosa (strain TUFC12733)</name>
    <dbReference type="NCBI Taxonomy" id="1330018"/>
    <lineage>
        <taxon>Eukaryota</taxon>
        <taxon>Fungi</taxon>
        <taxon>Dikarya</taxon>
        <taxon>Basidiomycota</taxon>
        <taxon>Agaricomycotina</taxon>
        <taxon>Dacrymycetes</taxon>
        <taxon>Dacrymycetales</taxon>
        <taxon>Dacrymycetaceae</taxon>
        <taxon>Calocera</taxon>
    </lineage>
</organism>
<dbReference type="InterPro" id="IPR012875">
    <property type="entry name" value="SDHF4"/>
</dbReference>
<protein>
    <recommendedName>
        <fullName evidence="2">Succinate dehydrogenase assembly factor 4, mitochondrial</fullName>
    </recommendedName>
</protein>
<reference evidence="4 5" key="1">
    <citation type="journal article" date="2016" name="Mol. Biol. Evol.">
        <title>Comparative Genomics of Early-Diverging Mushroom-Forming Fungi Provides Insights into the Origins of Lignocellulose Decay Capabilities.</title>
        <authorList>
            <person name="Nagy L.G."/>
            <person name="Riley R."/>
            <person name="Tritt A."/>
            <person name="Adam C."/>
            <person name="Daum C."/>
            <person name="Floudas D."/>
            <person name="Sun H."/>
            <person name="Yadav J.S."/>
            <person name="Pangilinan J."/>
            <person name="Larsson K.H."/>
            <person name="Matsuura K."/>
            <person name="Barry K."/>
            <person name="Labutti K."/>
            <person name="Kuo R."/>
            <person name="Ohm R.A."/>
            <person name="Bhattacharya S.S."/>
            <person name="Shirouzu T."/>
            <person name="Yoshinaga Y."/>
            <person name="Martin F.M."/>
            <person name="Grigoriev I.V."/>
            <person name="Hibbett D.S."/>
        </authorList>
    </citation>
    <scope>NUCLEOTIDE SEQUENCE [LARGE SCALE GENOMIC DNA]</scope>
    <source>
        <strain evidence="4 5">TUFC12733</strain>
    </source>
</reference>
<dbReference type="EMBL" id="KV417274">
    <property type="protein sequence ID" value="KZO98798.1"/>
    <property type="molecule type" value="Genomic_DNA"/>
</dbReference>